<comment type="caution">
    <text evidence="8">The sequence shown here is derived from an EMBL/GenBank/DDBJ whole genome shotgun (WGS) entry which is preliminary data.</text>
</comment>
<evidence type="ECO:0000256" key="7">
    <source>
        <dbReference type="SAM" id="MobiDB-lite"/>
    </source>
</evidence>
<dbReference type="Gene3D" id="1.10.439.10">
    <property type="entry name" value="Penicillin Amidohydrolase, domain 1"/>
    <property type="match status" value="1"/>
</dbReference>
<dbReference type="Gene3D" id="3.60.20.10">
    <property type="entry name" value="Glutamine Phosphoribosylpyrophosphate, subunit 1, domain 1"/>
    <property type="match status" value="1"/>
</dbReference>
<dbReference type="Gene3D" id="1.10.1400.10">
    <property type="match status" value="1"/>
</dbReference>
<evidence type="ECO:0000256" key="1">
    <source>
        <dbReference type="ARBA" id="ARBA00006586"/>
    </source>
</evidence>
<feature type="active site" description="Nucleophile" evidence="5">
    <location>
        <position position="194"/>
    </location>
</feature>
<sequence length="736" mass="80177">MRWWFGAAMICATGAADARPATVPHAGAVTIVRDDAGIAHVHGRSDADAVFGMIYAQAEDDFPRIERNYLVALGRLAEVEGDAAVWADLRQRLFVDPAALQAAYRRSPEWSRRLMQAWAAGLNHYLATHPAVRPQRLTRFEPWMALAFSEGSIGGDIERGVALDPLAAFYGHGGAAAQVAAATDAGRMVEPKGSNGIAIGPQRSASGHPLLWINPHTSFFFRSEQQVRSDEGLDVYGAATWGQYFIYQGFNRRLGWMHTSSGVDNIDEFAVEVARRGGALRWRDGAQWRPFVERTVTLQVRRPDGTLAPRSFTTLVTRHGPVIRAENGRWIAVAMLNAPQAALEQSWLRTKATTLDAYLHASDRKANSSNNTILAAADGTIAYLHPQFVPVRDARFDYTRPVDGSDPATAWRGLHRLSELPQAVRPASGWVMNTNNAPWGAAGVDSPRAAAFPAYMDQFGENPRGIHATALLNGSRKFTAMALRDLAFDPFLPFFEQQIPAVRRAWDALPAGAPLRARLAAPVAMLSGWDRRWSLESQPMSLAAYWGEALWRSEGPKAQAAHRTIFDWLANATVDADRLAALDDAVAAMTAEHGGWRIAWGRINRFQRLDGAIRPHFDDRRPSVPVPFTTGNFGSLAAFSVERQPGQRCFYGTSGNSFVALVEFAPDGPRAWTVSAGGQSGDPASPHFDDQADRYASGTLRPVPLDGVKGIAYHPGEPRPAEAPRRVATAAGACGG</sequence>
<comment type="similarity">
    <text evidence="1">Belongs to the peptidase S45 family.</text>
</comment>
<feature type="region of interest" description="Disordered" evidence="7">
    <location>
        <begin position="675"/>
        <end position="694"/>
    </location>
</feature>
<dbReference type="PANTHER" id="PTHR34218">
    <property type="entry name" value="PEPTIDASE S45 PENICILLIN AMIDASE"/>
    <property type="match status" value="1"/>
</dbReference>
<keyword evidence="6" id="KW-0479">Metal-binding</keyword>
<feature type="binding site" evidence="6">
    <location>
        <position position="264"/>
    </location>
    <ligand>
        <name>Ca(2+)</name>
        <dbReference type="ChEBI" id="CHEBI:29108"/>
    </ligand>
</feature>
<dbReference type="GO" id="GO:0046872">
    <property type="term" value="F:metal ion binding"/>
    <property type="evidence" value="ECO:0007669"/>
    <property type="project" value="UniProtKB-KW"/>
</dbReference>
<dbReference type="SUPFAM" id="SSF56235">
    <property type="entry name" value="N-terminal nucleophile aminohydrolases (Ntn hydrolases)"/>
    <property type="match status" value="1"/>
</dbReference>
<dbReference type="PANTHER" id="PTHR34218:SF3">
    <property type="entry name" value="ACYL-HOMOSERINE LACTONE ACYLASE PVDQ"/>
    <property type="match status" value="1"/>
</dbReference>
<keyword evidence="9" id="KW-1185">Reference proteome</keyword>
<dbReference type="GO" id="GO:0017000">
    <property type="term" value="P:antibiotic biosynthetic process"/>
    <property type="evidence" value="ECO:0007669"/>
    <property type="project" value="InterPro"/>
</dbReference>
<dbReference type="EMBL" id="NWVD01000001">
    <property type="protein sequence ID" value="PCG10005.1"/>
    <property type="molecule type" value="Genomic_DNA"/>
</dbReference>
<accession>A0A2A4I247</accession>
<dbReference type="InterPro" id="IPR023343">
    <property type="entry name" value="Penicillin_amidase_dom1"/>
</dbReference>
<dbReference type="InterPro" id="IPR002692">
    <property type="entry name" value="S45"/>
</dbReference>
<dbReference type="Pfam" id="PF01804">
    <property type="entry name" value="Penicil_amidase"/>
    <property type="match status" value="1"/>
</dbReference>
<dbReference type="InterPro" id="IPR029055">
    <property type="entry name" value="Ntn_hydrolases_N"/>
</dbReference>
<evidence type="ECO:0000313" key="9">
    <source>
        <dbReference type="Proteomes" id="UP000218784"/>
    </source>
</evidence>
<keyword evidence="4" id="KW-0865">Zymogen</keyword>
<protein>
    <submittedName>
        <fullName evidence="8">Acylase</fullName>
    </submittedName>
</protein>
<dbReference type="InterPro" id="IPR043147">
    <property type="entry name" value="Penicillin_amidase_A-knob"/>
</dbReference>
<feature type="binding site" evidence="6">
    <location>
        <position position="267"/>
    </location>
    <ligand>
        <name>Ca(2+)</name>
        <dbReference type="ChEBI" id="CHEBI:29108"/>
    </ligand>
</feature>
<reference evidence="8 9" key="1">
    <citation type="submission" date="2017-09" db="EMBL/GenBank/DDBJ databases">
        <title>Sphingomonas ginsenosidimutans KACC 14949, whole genome shotgun sequence.</title>
        <authorList>
            <person name="Feng G."/>
            <person name="Zhu H."/>
        </authorList>
    </citation>
    <scope>NUCLEOTIDE SEQUENCE [LARGE SCALE GENOMIC DNA]</scope>
    <source>
        <strain evidence="8 9">KACC 14949</strain>
    </source>
</reference>
<name>A0A2A4I247_9SPHN</name>
<gene>
    <name evidence="8" type="ORF">COA17_00600</name>
</gene>
<dbReference type="Proteomes" id="UP000218784">
    <property type="component" value="Unassembled WGS sequence"/>
</dbReference>
<evidence type="ECO:0000256" key="3">
    <source>
        <dbReference type="ARBA" id="ARBA00022801"/>
    </source>
</evidence>
<dbReference type="RefSeq" id="WP_096609495.1">
    <property type="nucleotide sequence ID" value="NZ_NWVD01000001.1"/>
</dbReference>
<proteinExistence type="inferred from homology"/>
<dbReference type="GO" id="GO:0016811">
    <property type="term" value="F:hydrolase activity, acting on carbon-nitrogen (but not peptide) bonds, in linear amides"/>
    <property type="evidence" value="ECO:0007669"/>
    <property type="project" value="InterPro"/>
</dbReference>
<evidence type="ECO:0000256" key="2">
    <source>
        <dbReference type="ARBA" id="ARBA00022729"/>
    </source>
</evidence>
<evidence type="ECO:0000313" key="8">
    <source>
        <dbReference type="EMBL" id="PCG10005.1"/>
    </source>
</evidence>
<organism evidence="8 9">
    <name type="scientific">Sphingomonas ginsenosidimutans</name>
    <dbReference type="NCBI Taxonomy" id="862134"/>
    <lineage>
        <taxon>Bacteria</taxon>
        <taxon>Pseudomonadati</taxon>
        <taxon>Pseudomonadota</taxon>
        <taxon>Alphaproteobacteria</taxon>
        <taxon>Sphingomonadales</taxon>
        <taxon>Sphingomonadaceae</taxon>
        <taxon>Sphingomonas</taxon>
    </lineage>
</organism>
<keyword evidence="6" id="KW-0106">Calcium</keyword>
<evidence type="ECO:0000256" key="6">
    <source>
        <dbReference type="PIRSR" id="PIRSR001227-2"/>
    </source>
</evidence>
<dbReference type="Gene3D" id="2.30.120.10">
    <property type="match status" value="1"/>
</dbReference>
<keyword evidence="3" id="KW-0378">Hydrolase</keyword>
<dbReference type="InterPro" id="IPR014395">
    <property type="entry name" value="Pen/GL7ACA/AHL_acylase"/>
</dbReference>
<evidence type="ECO:0000256" key="5">
    <source>
        <dbReference type="PIRSR" id="PIRSR001227-1"/>
    </source>
</evidence>
<dbReference type="AlphaFoldDB" id="A0A2A4I247"/>
<comment type="cofactor">
    <cofactor evidence="6">
        <name>Ca(2+)</name>
        <dbReference type="ChEBI" id="CHEBI:29108"/>
    </cofactor>
    <text evidence="6">Binds 1 Ca(2+) ion per dimer.</text>
</comment>
<keyword evidence="2" id="KW-0732">Signal</keyword>
<dbReference type="InterPro" id="IPR043146">
    <property type="entry name" value="Penicillin_amidase_N_B-knob"/>
</dbReference>
<dbReference type="PIRSF" id="PIRSF001227">
    <property type="entry name" value="Pen_acylase"/>
    <property type="match status" value="1"/>
</dbReference>
<evidence type="ECO:0000256" key="4">
    <source>
        <dbReference type="ARBA" id="ARBA00023145"/>
    </source>
</evidence>